<dbReference type="SUPFAM" id="SSF53335">
    <property type="entry name" value="S-adenosyl-L-methionine-dependent methyltransferases"/>
    <property type="match status" value="1"/>
</dbReference>
<proteinExistence type="predicted"/>
<dbReference type="PROSITE" id="PS50123">
    <property type="entry name" value="CHER"/>
    <property type="match status" value="1"/>
</dbReference>
<sequence length="286" mass="32584">MSPLREPGPAPAALQDEQLFDLEIRLLLEAVYQRWQHDFRDYAVSSLRRRMRQAMTHFGCERLSQLQGRVLHEPEVFAQMLQFFTVQVSEMFRDPSYFRALREQVLPVLRTYPSLKIWVAGCSHGEEVWSLAILLAEEGLLARTILYATDINASALQRAESGIYPLDRVAGFSRNYLAAGGRGSLSDHYTSAYGGVAFDRRLKQQIVFADHSLATDSVFSEVHFVSCRNVLIYFNRALQDRALGLFNEALVRRGFLGLGLRETVQFSGHAADFEAFVPDQRIYRKA</sequence>
<dbReference type="SUPFAM" id="SSF47757">
    <property type="entry name" value="Chemotaxis receptor methyltransferase CheR, N-terminal domain"/>
    <property type="match status" value="1"/>
</dbReference>
<evidence type="ECO:0000259" key="1">
    <source>
        <dbReference type="PROSITE" id="PS50123"/>
    </source>
</evidence>
<dbReference type="Pfam" id="PF01739">
    <property type="entry name" value="CheR"/>
    <property type="match status" value="1"/>
</dbReference>
<dbReference type="Proteomes" id="UP001056201">
    <property type="component" value="Chromosome 2"/>
</dbReference>
<evidence type="ECO:0000313" key="3">
    <source>
        <dbReference type="Proteomes" id="UP001056201"/>
    </source>
</evidence>
<evidence type="ECO:0000313" key="2">
    <source>
        <dbReference type="EMBL" id="URI08991.1"/>
    </source>
</evidence>
<dbReference type="InterPro" id="IPR050903">
    <property type="entry name" value="Bact_Chemotaxis_MeTrfase"/>
</dbReference>
<accession>A0ABY4SD75</accession>
<dbReference type="InterPro" id="IPR000780">
    <property type="entry name" value="CheR_MeTrfase"/>
</dbReference>
<keyword evidence="3" id="KW-1185">Reference proteome</keyword>
<dbReference type="PRINTS" id="PR00996">
    <property type="entry name" value="CHERMTFRASE"/>
</dbReference>
<dbReference type="InterPro" id="IPR029063">
    <property type="entry name" value="SAM-dependent_MTases_sf"/>
</dbReference>
<gene>
    <name evidence="2" type="ORF">MW290_25840</name>
</gene>
<dbReference type="EMBL" id="CP097636">
    <property type="protein sequence ID" value="URI08991.1"/>
    <property type="molecule type" value="Genomic_DNA"/>
</dbReference>
<feature type="domain" description="CheR-type methyltransferase" evidence="1">
    <location>
        <begin position="12"/>
        <end position="264"/>
    </location>
</feature>
<dbReference type="InterPro" id="IPR022642">
    <property type="entry name" value="CheR_C"/>
</dbReference>
<dbReference type="Pfam" id="PF03705">
    <property type="entry name" value="CheR_N"/>
    <property type="match status" value="1"/>
</dbReference>
<name>A0ABY4SD75_AQUTE</name>
<organism evidence="2 3">
    <name type="scientific">Aquincola tertiaricarbonis</name>
    <dbReference type="NCBI Taxonomy" id="391953"/>
    <lineage>
        <taxon>Bacteria</taxon>
        <taxon>Pseudomonadati</taxon>
        <taxon>Pseudomonadota</taxon>
        <taxon>Betaproteobacteria</taxon>
        <taxon>Burkholderiales</taxon>
        <taxon>Sphaerotilaceae</taxon>
        <taxon>Aquincola</taxon>
    </lineage>
</organism>
<dbReference type="InterPro" id="IPR022641">
    <property type="entry name" value="CheR_N"/>
</dbReference>
<reference evidence="2" key="1">
    <citation type="submission" date="2022-05" db="EMBL/GenBank/DDBJ databases">
        <title>An RpoN-dependent PEP-CTERM gene is involved in floc formation of an Aquincola tertiaricarbonis strain.</title>
        <authorList>
            <person name="Qiu D."/>
            <person name="Xia M."/>
        </authorList>
    </citation>
    <scope>NUCLEOTIDE SEQUENCE</scope>
    <source>
        <strain evidence="2">RN12</strain>
    </source>
</reference>
<dbReference type="PANTHER" id="PTHR24422">
    <property type="entry name" value="CHEMOTAXIS PROTEIN METHYLTRANSFERASE"/>
    <property type="match status" value="1"/>
</dbReference>
<dbReference type="PANTHER" id="PTHR24422:SF8">
    <property type="entry name" value="CHEMOTAXIS PROTEIN"/>
    <property type="match status" value="1"/>
</dbReference>
<dbReference type="Gene3D" id="3.40.50.150">
    <property type="entry name" value="Vaccinia Virus protein VP39"/>
    <property type="match status" value="1"/>
</dbReference>
<protein>
    <submittedName>
        <fullName evidence="2">Protein-glutamate O-methyltransferase CheR</fullName>
    </submittedName>
</protein>
<dbReference type="SMART" id="SM00138">
    <property type="entry name" value="MeTrc"/>
    <property type="match status" value="1"/>
</dbReference>